<dbReference type="Pfam" id="PF13589">
    <property type="entry name" value="HATPase_c_3"/>
    <property type="match status" value="1"/>
</dbReference>
<dbReference type="SUPFAM" id="SSF55874">
    <property type="entry name" value="ATPase domain of HSP90 chaperone/DNA topoisomerase II/histidine kinase"/>
    <property type="match status" value="1"/>
</dbReference>
<dbReference type="Proteomes" id="UP000236161">
    <property type="component" value="Unassembled WGS sequence"/>
</dbReference>
<dbReference type="OrthoDB" id="757982at2759"/>
<dbReference type="AlphaFoldDB" id="A0A2H9ZVX6"/>
<accession>A0A2H9ZVX6</accession>
<dbReference type="InterPro" id="IPR045261">
    <property type="entry name" value="MORC_ATPase"/>
</dbReference>
<gene>
    <name evidence="1" type="ORF">AXF42_Ash020187</name>
</gene>
<dbReference type="InterPro" id="IPR036890">
    <property type="entry name" value="HATPase_C_sf"/>
</dbReference>
<dbReference type="PANTHER" id="PTHR23336">
    <property type="entry name" value="ZINC FINGER CW-TYPE COILED-COIL DOMAIN PROTEIN 3"/>
    <property type="match status" value="1"/>
</dbReference>
<name>A0A2H9ZVX6_9ASPA</name>
<organism evidence="1 2">
    <name type="scientific">Apostasia shenzhenica</name>
    <dbReference type="NCBI Taxonomy" id="1088818"/>
    <lineage>
        <taxon>Eukaryota</taxon>
        <taxon>Viridiplantae</taxon>
        <taxon>Streptophyta</taxon>
        <taxon>Embryophyta</taxon>
        <taxon>Tracheophyta</taxon>
        <taxon>Spermatophyta</taxon>
        <taxon>Magnoliopsida</taxon>
        <taxon>Liliopsida</taxon>
        <taxon>Asparagales</taxon>
        <taxon>Orchidaceae</taxon>
        <taxon>Apostasioideae</taxon>
        <taxon>Apostasia</taxon>
    </lineage>
</organism>
<dbReference type="GO" id="GO:0016887">
    <property type="term" value="F:ATP hydrolysis activity"/>
    <property type="evidence" value="ECO:0007669"/>
    <property type="project" value="InterPro"/>
</dbReference>
<dbReference type="EMBL" id="KZ453230">
    <property type="protein sequence ID" value="PKA47458.1"/>
    <property type="molecule type" value="Genomic_DNA"/>
</dbReference>
<proteinExistence type="predicted"/>
<dbReference type="STRING" id="1088818.A0A2H9ZVX6"/>
<reference evidence="1 2" key="1">
    <citation type="journal article" date="2017" name="Nature">
        <title>The Apostasia genome and the evolution of orchids.</title>
        <authorList>
            <person name="Zhang G.Q."/>
            <person name="Liu K.W."/>
            <person name="Li Z."/>
            <person name="Lohaus R."/>
            <person name="Hsiao Y.Y."/>
            <person name="Niu S.C."/>
            <person name="Wang J.Y."/>
            <person name="Lin Y.C."/>
            <person name="Xu Q."/>
            <person name="Chen L.J."/>
            <person name="Yoshida K."/>
            <person name="Fujiwara S."/>
            <person name="Wang Z.W."/>
            <person name="Zhang Y.Q."/>
            <person name="Mitsuda N."/>
            <person name="Wang M."/>
            <person name="Liu G.H."/>
            <person name="Pecoraro L."/>
            <person name="Huang H.X."/>
            <person name="Xiao X.J."/>
            <person name="Lin M."/>
            <person name="Wu X.Y."/>
            <person name="Wu W.L."/>
            <person name="Chen Y.Y."/>
            <person name="Chang S.B."/>
            <person name="Sakamoto S."/>
            <person name="Ohme-Takagi M."/>
            <person name="Yagi M."/>
            <person name="Zeng S.J."/>
            <person name="Shen C.Y."/>
            <person name="Yeh C.M."/>
            <person name="Luo Y.B."/>
            <person name="Tsai W.C."/>
            <person name="Van de Peer Y."/>
            <person name="Liu Z.J."/>
        </authorList>
    </citation>
    <scope>NUCLEOTIDE SEQUENCE [LARGE SCALE GENOMIC DNA]</scope>
    <source>
        <strain evidence="2">cv. Shenzhen</strain>
        <tissue evidence="1">Stem</tissue>
    </source>
</reference>
<keyword evidence="2" id="KW-1185">Reference proteome</keyword>
<evidence type="ECO:0000313" key="1">
    <source>
        <dbReference type="EMBL" id="PKA47458.1"/>
    </source>
</evidence>
<evidence type="ECO:0000313" key="2">
    <source>
        <dbReference type="Proteomes" id="UP000236161"/>
    </source>
</evidence>
<dbReference type="PANTHER" id="PTHR23336:SF80">
    <property type="entry name" value="PROTEIN MICRORCHIDIA 7-LIKE"/>
    <property type="match status" value="1"/>
</dbReference>
<dbReference type="GO" id="GO:0005634">
    <property type="term" value="C:nucleus"/>
    <property type="evidence" value="ECO:0007669"/>
    <property type="project" value="TreeGrafter"/>
</dbReference>
<protein>
    <submittedName>
        <fullName evidence="1">Uncharacterized protein</fullName>
    </submittedName>
</protein>
<sequence length="314" mass="34566">MMIIISVTNSPSPPLPSFSLLAFVDRIVRREVVCGAGELAMPAVDDFAASGYGGLGKLNRVSGCGFQEEGNVQRAKQESFLPPGFLDPLPREHVLSPQPLSAVGPVTPRSPPTAAVASKVCRQFWKAGDYEGPAERPSPSSDEFSCARKLYNQAVVVSGSVCNGATFVNIDVLENPRERSKMLLVEDNGGGMDQDKIRQCMSLGYSAKSKSDNTIGQWTRIIIYNLWEDDVGQLELDFAADVNDIQIRGASRDVKKIEMAKKFPYALHFLTYRHSLRVYRHYHLSKIVIHVMALPLVNHEVLKFLFTCFSGSAG</sequence>